<dbReference type="PANTHER" id="PTHR28097:SF1">
    <property type="entry name" value="PHEROMONE A FACTOR RECEPTOR"/>
    <property type="match status" value="1"/>
</dbReference>
<organism evidence="11 12">
    <name type="scientific">Malassezia japonica</name>
    <dbReference type="NCBI Taxonomy" id="223818"/>
    <lineage>
        <taxon>Eukaryota</taxon>
        <taxon>Fungi</taxon>
        <taxon>Dikarya</taxon>
        <taxon>Basidiomycota</taxon>
        <taxon>Ustilaginomycotina</taxon>
        <taxon>Malasseziomycetes</taxon>
        <taxon>Malasseziales</taxon>
        <taxon>Malasseziaceae</taxon>
        <taxon>Malassezia</taxon>
    </lineage>
</organism>
<comment type="subcellular location">
    <subcellularLocation>
        <location evidence="1">Membrane</location>
        <topology evidence="1">Multi-pass membrane protein</topology>
    </subcellularLocation>
</comment>
<keyword evidence="7 10" id="KW-0472">Membrane</keyword>
<keyword evidence="9" id="KW-0807">Transducer</keyword>
<dbReference type="Pfam" id="PF02076">
    <property type="entry name" value="STE3"/>
    <property type="match status" value="1"/>
</dbReference>
<name>A0AAF0EY70_9BASI</name>
<dbReference type="PRINTS" id="PR00899">
    <property type="entry name" value="GPCRSTE3"/>
</dbReference>
<sequence>MLSSSIAFIFIAFITVPMLLIPSPIHWKAKNAGTVLIIGWTTLGNITDAISVIVLLNAQSVTAPHWCDFAAAMKYTWRTGCCTGGLILLRRLTIIASTQSANKSKDEKVKVFLIEMILGLLIPILQVVFHLVVQGHRLDEIQDFGCFAPIYPSVASVFLVMVYPVTITVISAIYGAIRALMVRRKEFYRVLNNEDTGITRSHYLRLMALGIIDLALWLPMSLAFLIIDLTNLNLRPYVSWSHVHSGFNKIGFVLISELMQHSYTDYVAAELSRWIGPAIALNFFIFFGVKPEIWKYYSHHFMKLLSAITCTTTTKHQEPEHQQQDYVPPTSTNSIRSLCNTKLTDSLRNSLSSASELDIEKAESLAKVTE</sequence>
<dbReference type="GO" id="GO:0005886">
    <property type="term" value="C:plasma membrane"/>
    <property type="evidence" value="ECO:0007669"/>
    <property type="project" value="TreeGrafter"/>
</dbReference>
<feature type="transmembrane region" description="Helical" evidence="10">
    <location>
        <begin position="6"/>
        <end position="23"/>
    </location>
</feature>
<keyword evidence="3" id="KW-0589">Pheromone response</keyword>
<evidence type="ECO:0000256" key="1">
    <source>
        <dbReference type="ARBA" id="ARBA00004141"/>
    </source>
</evidence>
<feature type="transmembrane region" description="Helical" evidence="10">
    <location>
        <begin position="153"/>
        <end position="177"/>
    </location>
</feature>
<dbReference type="InterPro" id="IPR001546">
    <property type="entry name" value="GPCR_Pheromne_A_rcpt"/>
</dbReference>
<evidence type="ECO:0000313" key="12">
    <source>
        <dbReference type="Proteomes" id="UP001217754"/>
    </source>
</evidence>
<evidence type="ECO:0000313" key="11">
    <source>
        <dbReference type="EMBL" id="WFD39145.1"/>
    </source>
</evidence>
<feature type="transmembrane region" description="Helical" evidence="10">
    <location>
        <begin position="75"/>
        <end position="92"/>
    </location>
</feature>
<evidence type="ECO:0000256" key="2">
    <source>
        <dbReference type="ARBA" id="ARBA00011085"/>
    </source>
</evidence>
<dbReference type="GeneID" id="85225766"/>
<evidence type="ECO:0000256" key="5">
    <source>
        <dbReference type="ARBA" id="ARBA00022989"/>
    </source>
</evidence>
<keyword evidence="8 11" id="KW-0675">Receptor</keyword>
<dbReference type="GO" id="GO:0000750">
    <property type="term" value="P:pheromone-dependent signal transduction involved in conjugation with cellular fusion"/>
    <property type="evidence" value="ECO:0007669"/>
    <property type="project" value="TreeGrafter"/>
</dbReference>
<dbReference type="EMBL" id="CP119960">
    <property type="protein sequence ID" value="WFD39145.1"/>
    <property type="molecule type" value="Genomic_DNA"/>
</dbReference>
<evidence type="ECO:0000256" key="4">
    <source>
        <dbReference type="ARBA" id="ARBA00022692"/>
    </source>
</evidence>
<feature type="transmembrane region" description="Helical" evidence="10">
    <location>
        <begin position="112"/>
        <end position="133"/>
    </location>
</feature>
<feature type="transmembrane region" description="Helical" evidence="10">
    <location>
        <begin position="271"/>
        <end position="289"/>
    </location>
</feature>
<proteinExistence type="inferred from homology"/>
<evidence type="ECO:0000256" key="7">
    <source>
        <dbReference type="ARBA" id="ARBA00023136"/>
    </source>
</evidence>
<evidence type="ECO:0000256" key="9">
    <source>
        <dbReference type="ARBA" id="ARBA00023224"/>
    </source>
</evidence>
<dbReference type="RefSeq" id="XP_060122042.1">
    <property type="nucleotide sequence ID" value="XM_060266059.1"/>
</dbReference>
<feature type="transmembrane region" description="Helical" evidence="10">
    <location>
        <begin position="206"/>
        <end position="227"/>
    </location>
</feature>
<dbReference type="Proteomes" id="UP001217754">
    <property type="component" value="Chromosome 3"/>
</dbReference>
<feature type="transmembrane region" description="Helical" evidence="10">
    <location>
        <begin position="35"/>
        <end position="55"/>
    </location>
</feature>
<comment type="similarity">
    <text evidence="2">Belongs to the G-protein coupled receptor 4 family.</text>
</comment>
<dbReference type="PRINTS" id="PR00900">
    <property type="entry name" value="PHEROMONEAR"/>
</dbReference>
<evidence type="ECO:0000256" key="3">
    <source>
        <dbReference type="ARBA" id="ARBA00022507"/>
    </source>
</evidence>
<dbReference type="GO" id="GO:0004933">
    <property type="term" value="F:mating-type a-factor pheromone receptor activity"/>
    <property type="evidence" value="ECO:0007669"/>
    <property type="project" value="InterPro"/>
</dbReference>
<dbReference type="AlphaFoldDB" id="A0AAF0EY70"/>
<protein>
    <submittedName>
        <fullName evidence="11">A-factor receptor</fullName>
    </submittedName>
</protein>
<evidence type="ECO:0000256" key="10">
    <source>
        <dbReference type="SAM" id="Phobius"/>
    </source>
</evidence>
<evidence type="ECO:0000256" key="6">
    <source>
        <dbReference type="ARBA" id="ARBA00023040"/>
    </source>
</evidence>
<keyword evidence="12" id="KW-1185">Reference proteome</keyword>
<evidence type="ECO:0000256" key="8">
    <source>
        <dbReference type="ARBA" id="ARBA00023170"/>
    </source>
</evidence>
<gene>
    <name evidence="11" type="primary">STE3</name>
    <name evidence="11" type="ORF">MJAP1_002116a</name>
</gene>
<keyword evidence="5 10" id="KW-1133">Transmembrane helix</keyword>
<dbReference type="InterPro" id="IPR001499">
    <property type="entry name" value="GPCR_STE3"/>
</dbReference>
<keyword evidence="6" id="KW-0297">G-protein coupled receptor</keyword>
<reference evidence="11" key="1">
    <citation type="submission" date="2023-03" db="EMBL/GenBank/DDBJ databases">
        <title>Mating type loci evolution in Malassezia.</title>
        <authorList>
            <person name="Coelho M.A."/>
        </authorList>
    </citation>
    <scope>NUCLEOTIDE SEQUENCE</scope>
    <source>
        <strain evidence="11">CBS 9431</strain>
    </source>
</reference>
<dbReference type="PANTHER" id="PTHR28097">
    <property type="entry name" value="PHEROMONE A FACTOR RECEPTOR"/>
    <property type="match status" value="1"/>
</dbReference>
<accession>A0AAF0EY70</accession>
<keyword evidence="4 10" id="KW-0812">Transmembrane</keyword>